<dbReference type="Gene3D" id="1.10.3460.10">
    <property type="entry name" value="Chlorophyll a/b binding protein domain"/>
    <property type="match status" value="1"/>
</dbReference>
<evidence type="ECO:0000313" key="9">
    <source>
        <dbReference type="EMBL" id="CAD8257425.1"/>
    </source>
</evidence>
<gene>
    <name evidence="9" type="ORF">PPYR1160_LOCUS6918</name>
</gene>
<dbReference type="Pfam" id="PF00504">
    <property type="entry name" value="Chloroa_b-bind"/>
    <property type="match status" value="1"/>
</dbReference>
<feature type="binding site" evidence="7">
    <location>
        <position position="95"/>
    </location>
    <ligand>
        <name>chlorophyll a</name>
        <dbReference type="ChEBI" id="CHEBI:58416"/>
        <label>1</label>
    </ligand>
</feature>
<dbReference type="GO" id="GO:0016168">
    <property type="term" value="F:chlorophyll binding"/>
    <property type="evidence" value="ECO:0007669"/>
    <property type="project" value="UniProtKB-KW"/>
</dbReference>
<keyword evidence="8" id="KW-0732">Signal</keyword>
<dbReference type="GO" id="GO:0009765">
    <property type="term" value="P:photosynthesis, light harvesting"/>
    <property type="evidence" value="ECO:0007669"/>
    <property type="project" value="InterPro"/>
</dbReference>
<comment type="similarity">
    <text evidence="3">Belongs to the fucoxanthin chlorophyll protein family.</text>
</comment>
<evidence type="ECO:0000256" key="8">
    <source>
        <dbReference type="SAM" id="SignalP"/>
    </source>
</evidence>
<evidence type="ECO:0000256" key="5">
    <source>
        <dbReference type="ARBA" id="ARBA00022531"/>
    </source>
</evidence>
<protein>
    <recommendedName>
        <fullName evidence="10">Plastid light harvesting protein</fullName>
    </recommendedName>
</protein>
<dbReference type="InterPro" id="IPR001344">
    <property type="entry name" value="Chloro_AB-bd_pln"/>
</dbReference>
<evidence type="ECO:0000256" key="1">
    <source>
        <dbReference type="ARBA" id="ARBA00004022"/>
    </source>
</evidence>
<keyword evidence="5" id="KW-0602">Photosynthesis</keyword>
<proteinExistence type="inferred from homology"/>
<reference evidence="9" key="1">
    <citation type="submission" date="2021-01" db="EMBL/GenBank/DDBJ databases">
        <authorList>
            <person name="Corre E."/>
            <person name="Pelletier E."/>
            <person name="Niang G."/>
            <person name="Scheremetjew M."/>
            <person name="Finn R."/>
            <person name="Kale V."/>
            <person name="Holt S."/>
            <person name="Cochrane G."/>
            <person name="Meng A."/>
            <person name="Brown T."/>
            <person name="Cohen L."/>
        </authorList>
    </citation>
    <scope>NUCLEOTIDE SEQUENCE</scope>
    <source>
        <strain evidence="9">CCMP2078</strain>
    </source>
</reference>
<evidence type="ECO:0008006" key="10">
    <source>
        <dbReference type="Google" id="ProtNLM"/>
    </source>
</evidence>
<evidence type="ECO:0000256" key="3">
    <source>
        <dbReference type="ARBA" id="ARBA00005933"/>
    </source>
</evidence>
<dbReference type="GO" id="GO:0016020">
    <property type="term" value="C:membrane"/>
    <property type="evidence" value="ECO:0007669"/>
    <property type="project" value="InterPro"/>
</dbReference>
<keyword evidence="7" id="KW-0148">Chlorophyll</keyword>
<comment type="subcellular location">
    <subcellularLocation>
        <location evidence="2">Plastid</location>
        <location evidence="2">Chloroplast</location>
    </subcellularLocation>
</comment>
<feature type="binding site" evidence="7">
    <location>
        <position position="73"/>
    </location>
    <ligand>
        <name>chlorophyll a</name>
        <dbReference type="ChEBI" id="CHEBI:58416"/>
        <label>1</label>
    </ligand>
</feature>
<dbReference type="InterPro" id="IPR022796">
    <property type="entry name" value="Chloroa_b-bind"/>
</dbReference>
<keyword evidence="7" id="KW-0157">Chromophore</keyword>
<dbReference type="AlphaFoldDB" id="A0A7R9YB92"/>
<comment type="function">
    <text evidence="1">The light-harvesting complex (LHC) functions as a light receptor, it captures and delivers excitation energy to photosystems with which it is closely associated. Energy is transferred from the carotenoid and chlorophyll C (or B) to chlorophyll A and the photosynthetic reaction centers where it is used to synthesize ATP and reducing power.</text>
</comment>
<evidence type="ECO:0000256" key="4">
    <source>
        <dbReference type="ARBA" id="ARBA00022528"/>
    </source>
</evidence>
<feature type="binding site" evidence="7">
    <location>
        <position position="193"/>
    </location>
    <ligand>
        <name>chlorophyll a</name>
        <dbReference type="ChEBI" id="CHEBI:58416"/>
        <label>1</label>
    </ligand>
</feature>
<feature type="binding site" description="axial binding residue" evidence="7">
    <location>
        <position position="97"/>
    </location>
    <ligand>
        <name>chlorophyll b</name>
        <dbReference type="ChEBI" id="CHEBI:61721"/>
        <label>1</label>
    </ligand>
    <ligandPart>
        <name>Mg</name>
        <dbReference type="ChEBI" id="CHEBI:25107"/>
    </ligandPart>
</feature>
<dbReference type="GO" id="GO:0009507">
    <property type="term" value="C:chloroplast"/>
    <property type="evidence" value="ECO:0007669"/>
    <property type="project" value="UniProtKB-SubCell"/>
</dbReference>
<organism evidence="9">
    <name type="scientific">Pinguiococcus pyrenoidosus</name>
    <dbReference type="NCBI Taxonomy" id="172671"/>
    <lineage>
        <taxon>Eukaryota</taxon>
        <taxon>Sar</taxon>
        <taxon>Stramenopiles</taxon>
        <taxon>Ochrophyta</taxon>
        <taxon>Pinguiophyceae</taxon>
        <taxon>Pinguiochrysidales</taxon>
        <taxon>Pinguiochrysidaceae</taxon>
        <taxon>Pinguiococcus</taxon>
    </lineage>
</organism>
<keyword evidence="6" id="KW-0934">Plastid</keyword>
<evidence type="ECO:0000256" key="2">
    <source>
        <dbReference type="ARBA" id="ARBA00004229"/>
    </source>
</evidence>
<dbReference type="SUPFAM" id="SSF103511">
    <property type="entry name" value="Chlorophyll a-b binding protein"/>
    <property type="match status" value="1"/>
</dbReference>
<keyword evidence="4" id="KW-0150">Chloroplast</keyword>
<feature type="binding site" evidence="7">
    <location>
        <position position="198"/>
    </location>
    <ligand>
        <name>chlorophyll a</name>
        <dbReference type="ChEBI" id="CHEBI:58416"/>
        <label>1</label>
    </ligand>
</feature>
<evidence type="ECO:0000256" key="6">
    <source>
        <dbReference type="ARBA" id="ARBA00022640"/>
    </source>
</evidence>
<feature type="binding site" evidence="7">
    <location>
        <position position="210"/>
    </location>
    <ligand>
        <name>chlorophyll a</name>
        <dbReference type="ChEBI" id="CHEBI:58416"/>
        <label>1</label>
    </ligand>
</feature>
<feature type="binding site" description="axial binding residue" evidence="7">
    <location>
        <position position="158"/>
    </location>
    <ligand>
        <name>chlorophyll b</name>
        <dbReference type="ChEBI" id="CHEBI:61721"/>
        <label>1</label>
    </ligand>
    <ligandPart>
        <name>Mg</name>
        <dbReference type="ChEBI" id="CHEBI:25107"/>
    </ligandPart>
</feature>
<sequence>MKLVIALLVALVASASAFAPAGGRAKTSTALNAFSFGPKKAAPKPAPKKAAPKKGPGFDASGELGAIPPLGFWDPLNFCTSEEKFYRYRCIEVKHGRIAMVAVSGYLVQENWRFPGYLSPSADLKFADVPNGLAALKAVPALGWLQVFVTAAFFELALWKQDPDMPPGDYGAGYGILGKIEDPELKEQKLNIELSNGRLAMIGIMALMVQDKLNGAPYYF</sequence>
<dbReference type="EMBL" id="HBEA01008992">
    <property type="protein sequence ID" value="CAD8257425.1"/>
    <property type="molecule type" value="Transcribed_RNA"/>
</dbReference>
<evidence type="ECO:0000256" key="7">
    <source>
        <dbReference type="PIRSR" id="PIRSR601344-1"/>
    </source>
</evidence>
<dbReference type="PANTHER" id="PTHR21649">
    <property type="entry name" value="CHLOROPHYLL A/B BINDING PROTEIN"/>
    <property type="match status" value="1"/>
</dbReference>
<accession>A0A7R9YB92</accession>
<feature type="binding site" evidence="7">
    <location>
        <position position="196"/>
    </location>
    <ligand>
        <name>chlorophyll a</name>
        <dbReference type="ChEBI" id="CHEBI:58416"/>
        <label>1</label>
    </ligand>
</feature>
<name>A0A7R9YB92_9STRA</name>
<feature type="binding site" evidence="7">
    <location>
        <position position="92"/>
    </location>
    <ligand>
        <name>chlorophyll a</name>
        <dbReference type="ChEBI" id="CHEBI:58416"/>
        <label>1</label>
    </ligand>
</feature>
<feature type="chain" id="PRO_5030524079" description="Plastid light harvesting protein" evidence="8">
    <location>
        <begin position="18"/>
        <end position="220"/>
    </location>
</feature>
<feature type="signal peptide" evidence="8">
    <location>
        <begin position="1"/>
        <end position="17"/>
    </location>
</feature>